<gene>
    <name evidence="1" type="ORF">MMF94_03945</name>
</gene>
<accession>A0ABS9T8H1</accession>
<comment type="caution">
    <text evidence="1">The sequence shown here is derived from an EMBL/GenBank/DDBJ whole genome shotgun (WGS) entry which is preliminary data.</text>
</comment>
<dbReference type="EMBL" id="JAKXMK010000003">
    <property type="protein sequence ID" value="MCH6164827.1"/>
    <property type="molecule type" value="Genomic_DNA"/>
</dbReference>
<protein>
    <recommendedName>
        <fullName evidence="3">mRNA interferase MazF</fullName>
    </recommendedName>
</protein>
<reference evidence="1 2" key="1">
    <citation type="submission" date="2022-03" db="EMBL/GenBank/DDBJ databases">
        <title>Pseudonocardia alaer sp. nov., a novel actinomycete isolated from reed forest soil.</title>
        <authorList>
            <person name="Wang L."/>
        </authorList>
    </citation>
    <scope>NUCLEOTIDE SEQUENCE [LARGE SCALE GENOMIC DNA]</scope>
    <source>
        <strain evidence="1 2">Y-16303</strain>
    </source>
</reference>
<evidence type="ECO:0008006" key="3">
    <source>
        <dbReference type="Google" id="ProtNLM"/>
    </source>
</evidence>
<name>A0ABS9T8H1_9PSEU</name>
<organism evidence="1 2">
    <name type="scientific">Pseudonocardia alaniniphila</name>
    <dbReference type="NCBI Taxonomy" id="75291"/>
    <lineage>
        <taxon>Bacteria</taxon>
        <taxon>Bacillati</taxon>
        <taxon>Actinomycetota</taxon>
        <taxon>Actinomycetes</taxon>
        <taxon>Pseudonocardiales</taxon>
        <taxon>Pseudonocardiaceae</taxon>
        <taxon>Pseudonocardia</taxon>
    </lineage>
</organism>
<dbReference type="RefSeq" id="WP_241034849.1">
    <property type="nucleotide sequence ID" value="NZ_BAAAJF010000009.1"/>
</dbReference>
<evidence type="ECO:0000313" key="1">
    <source>
        <dbReference type="EMBL" id="MCH6164827.1"/>
    </source>
</evidence>
<proteinExistence type="predicted"/>
<evidence type="ECO:0000313" key="2">
    <source>
        <dbReference type="Proteomes" id="UP001299970"/>
    </source>
</evidence>
<sequence>MLRGEIWVYRPVLERPGQSTLRLIVSADGINRDETTPTVRGLHINATDPGGLLSARIDPHGWASAMSSEAVMRRRLVEHVGTATPEQMEAVEVAVAAMYGLPR</sequence>
<dbReference type="Proteomes" id="UP001299970">
    <property type="component" value="Unassembled WGS sequence"/>
</dbReference>
<keyword evidence="2" id="KW-1185">Reference proteome</keyword>